<gene>
    <name evidence="1" type="ORF">P7680_19385</name>
</gene>
<comment type="caution">
    <text evidence="1">The sequence shown here is derived from an EMBL/GenBank/DDBJ whole genome shotgun (WGS) entry which is preliminary data.</text>
</comment>
<dbReference type="InterPro" id="IPR012337">
    <property type="entry name" value="RNaseH-like_sf"/>
</dbReference>
<evidence type="ECO:0000313" key="1">
    <source>
        <dbReference type="EMBL" id="MDG4721178.1"/>
    </source>
</evidence>
<dbReference type="RefSeq" id="WP_278006980.1">
    <property type="nucleotide sequence ID" value="NZ_JARSBO010000010.1"/>
</dbReference>
<organism evidence="1 2">
    <name type="scientific">Thalassospira aquimaris</name>
    <dbReference type="NCBI Taxonomy" id="3037796"/>
    <lineage>
        <taxon>Bacteria</taxon>
        <taxon>Pseudomonadati</taxon>
        <taxon>Pseudomonadota</taxon>
        <taxon>Alphaproteobacteria</taxon>
        <taxon>Rhodospirillales</taxon>
        <taxon>Thalassospiraceae</taxon>
        <taxon>Thalassospira</taxon>
    </lineage>
</organism>
<evidence type="ECO:0008006" key="3">
    <source>
        <dbReference type="Google" id="ProtNLM"/>
    </source>
</evidence>
<evidence type="ECO:0000313" key="2">
    <source>
        <dbReference type="Proteomes" id="UP001529180"/>
    </source>
</evidence>
<dbReference type="Gene3D" id="3.30.420.10">
    <property type="entry name" value="Ribonuclease H-like superfamily/Ribonuclease H"/>
    <property type="match status" value="1"/>
</dbReference>
<accession>A0ABT6GGG9</accession>
<proteinExistence type="predicted"/>
<dbReference type="SUPFAM" id="SSF53098">
    <property type="entry name" value="Ribonuclease H-like"/>
    <property type="match status" value="1"/>
</dbReference>
<dbReference type="Proteomes" id="UP001529180">
    <property type="component" value="Unassembled WGS sequence"/>
</dbReference>
<dbReference type="EMBL" id="JARSBO010000010">
    <property type="protein sequence ID" value="MDG4721178.1"/>
    <property type="molecule type" value="Genomic_DNA"/>
</dbReference>
<dbReference type="InterPro" id="IPR036397">
    <property type="entry name" value="RNaseH_sf"/>
</dbReference>
<sequence length="180" mass="19262">MALRGGILALDLATTTGWAIATPEYIRSWSPGLVIPSGAATQHGLLRGTVTMAQFGSDRPAKLAYFHEWLTDQIKVHGPRMIAYEAPLVRNQKTARLTFGLCAIAEACGSAVSARIDEAHVSDVKIQATGNGRAEKHEMVAAANARGWDVIDDNIADAMWLLDLACDVITEGGTLYRDAG</sequence>
<reference evidence="1 2" key="1">
    <citation type="submission" date="2023-03" db="EMBL/GenBank/DDBJ databases">
        <title>Strain FZY0004 represents a novel species in the genus Thalassospira isolated from seawater.</title>
        <authorList>
            <person name="Fu Z.-Y."/>
        </authorList>
    </citation>
    <scope>NUCLEOTIDE SEQUENCE [LARGE SCALE GENOMIC DNA]</scope>
    <source>
        <strain evidence="1 2">FZY0004</strain>
    </source>
</reference>
<keyword evidence="2" id="KW-1185">Reference proteome</keyword>
<protein>
    <recommendedName>
        <fullName evidence="3">Holliday junction resolvase RuvC</fullName>
    </recommendedName>
</protein>
<name>A0ABT6GGG9_9PROT</name>